<evidence type="ECO:0000259" key="6">
    <source>
        <dbReference type="PROSITE" id="PS50109"/>
    </source>
</evidence>
<evidence type="ECO:0000256" key="3">
    <source>
        <dbReference type="ARBA" id="ARBA00022679"/>
    </source>
</evidence>
<dbReference type="Pfam" id="PF02518">
    <property type="entry name" value="HATPase_c"/>
    <property type="match status" value="1"/>
</dbReference>
<keyword evidence="8" id="KW-1185">Reference proteome</keyword>
<comment type="catalytic activity">
    <reaction evidence="1">
        <text>ATP + protein L-histidine = ADP + protein N-phospho-L-histidine.</text>
        <dbReference type="EC" id="2.7.13.3"/>
    </reaction>
</comment>
<evidence type="ECO:0000256" key="1">
    <source>
        <dbReference type="ARBA" id="ARBA00000085"/>
    </source>
</evidence>
<dbReference type="Proteomes" id="UP001595420">
    <property type="component" value="Unassembled WGS sequence"/>
</dbReference>
<sequence length="753" mass="80847">MTEAPAGPSDPLAALLAALPVSVAVYGPDHRLRAVSDQGYTWHGLAPGSFPPGIAFAEALRLLAWNGAYGHGDPEQLVREVLALDRSRPSTRLVRSRAERVCLMESRPLPDGGFLTCATDVTALTRAEAESAARARLLETVLSRLQAGIAVFDGALRLTLSNPAYEGLIGLSAGSIRPGMRHREILDLLAERGEMDAEELRQTAERVADGRFRSGTRQRIRPTGHVLRVGSQPLPPEGFMIEVDDVTDLKRAQDEASRRAALLDGVLAALPHGVCVFGPDRRVAMFNEAYGRIMAGSPVRIGDLLEDMVARREAEGEFTAAEAALVRLRPSDPASDGLLRHIRPNGTAVESRVARLADGGHLSVLTDVTALHRAESEASHRAAMLGAMQDAIRHGICMYGPDHRLIATSSRTAPIIGVPQDFLRPGLDVNDLLDEQVRRGEIAAEAAARAKANDRTKPYRYHRSTSDGRMLEVASDPTPDGGFVMTFSDVTEDYRIRAELERARIAAEAASEAKSRFLATMSHELRTPLNAVIGYSEALSAERDPARRDDYARWINEAGRHLLLLIDDILDVARSQTGTLEFNEAPVGLGPLLQAAGEAVGEAARQAGLTLTLDVPPGLPMLRSDAGRLHQLLVNLLSNAAKFTPAGGRITLSAKVTAEGLAIRVADTGIGIAPEDRERVFEPFTQVDNSLSRRFHGSGLGLYMARTLAEALGGKVGLEAPQGPGTVAVLRFPADRLIDSTGEAAEATPYTEG</sequence>
<dbReference type="RefSeq" id="WP_216837218.1">
    <property type="nucleotide sequence ID" value="NZ_JAFNJS010000004.1"/>
</dbReference>
<name>A0ABV7BYD4_9PROT</name>
<evidence type="ECO:0000256" key="5">
    <source>
        <dbReference type="ARBA" id="ARBA00023012"/>
    </source>
</evidence>
<proteinExistence type="predicted"/>
<dbReference type="CDD" id="cd16922">
    <property type="entry name" value="HATPase_EvgS-ArcB-TorS-like"/>
    <property type="match status" value="1"/>
</dbReference>
<dbReference type="InterPro" id="IPR005467">
    <property type="entry name" value="His_kinase_dom"/>
</dbReference>
<dbReference type="PANTHER" id="PTHR43711">
    <property type="entry name" value="TWO-COMPONENT HISTIDINE KINASE"/>
    <property type="match status" value="1"/>
</dbReference>
<comment type="caution">
    <text evidence="7">The sequence shown here is derived from an EMBL/GenBank/DDBJ whole genome shotgun (WGS) entry which is preliminary data.</text>
</comment>
<keyword evidence="5" id="KW-0902">Two-component regulatory system</keyword>
<dbReference type="SMART" id="SM00388">
    <property type="entry name" value="HisKA"/>
    <property type="match status" value="1"/>
</dbReference>
<dbReference type="SMART" id="SM00387">
    <property type="entry name" value="HATPase_c"/>
    <property type="match status" value="1"/>
</dbReference>
<organism evidence="7 8">
    <name type="scientific">Falsiroseomonas tokyonensis</name>
    <dbReference type="NCBI Taxonomy" id="430521"/>
    <lineage>
        <taxon>Bacteria</taxon>
        <taxon>Pseudomonadati</taxon>
        <taxon>Pseudomonadota</taxon>
        <taxon>Alphaproteobacteria</taxon>
        <taxon>Acetobacterales</taxon>
        <taxon>Roseomonadaceae</taxon>
        <taxon>Falsiroseomonas</taxon>
    </lineage>
</organism>
<evidence type="ECO:0000256" key="4">
    <source>
        <dbReference type="ARBA" id="ARBA00022777"/>
    </source>
</evidence>
<dbReference type="PANTHER" id="PTHR43711:SF1">
    <property type="entry name" value="HISTIDINE KINASE 1"/>
    <property type="match status" value="1"/>
</dbReference>
<evidence type="ECO:0000256" key="2">
    <source>
        <dbReference type="ARBA" id="ARBA00012438"/>
    </source>
</evidence>
<reference evidence="8" key="1">
    <citation type="journal article" date="2019" name="Int. J. Syst. Evol. Microbiol.">
        <title>The Global Catalogue of Microorganisms (GCM) 10K type strain sequencing project: providing services to taxonomists for standard genome sequencing and annotation.</title>
        <authorList>
            <consortium name="The Broad Institute Genomics Platform"/>
            <consortium name="The Broad Institute Genome Sequencing Center for Infectious Disease"/>
            <person name="Wu L."/>
            <person name="Ma J."/>
        </authorList>
    </citation>
    <scope>NUCLEOTIDE SEQUENCE [LARGE SCALE GENOMIC DNA]</scope>
    <source>
        <strain evidence="8">CGMCC 1.16855</strain>
    </source>
</reference>
<gene>
    <name evidence="7" type="ORF">ACFOD3_14615</name>
</gene>
<evidence type="ECO:0000313" key="7">
    <source>
        <dbReference type="EMBL" id="MFC3001135.1"/>
    </source>
</evidence>
<dbReference type="InterPro" id="IPR003661">
    <property type="entry name" value="HisK_dim/P_dom"/>
</dbReference>
<feature type="domain" description="Histidine kinase" evidence="6">
    <location>
        <begin position="520"/>
        <end position="736"/>
    </location>
</feature>
<accession>A0ABV7BYD4</accession>
<protein>
    <recommendedName>
        <fullName evidence="2">histidine kinase</fullName>
        <ecNumber evidence="2">2.7.13.3</ecNumber>
    </recommendedName>
</protein>
<dbReference type="PROSITE" id="PS50109">
    <property type="entry name" value="HIS_KIN"/>
    <property type="match status" value="1"/>
</dbReference>
<keyword evidence="3" id="KW-0808">Transferase</keyword>
<dbReference type="SMART" id="SM00091">
    <property type="entry name" value="PAS"/>
    <property type="match status" value="3"/>
</dbReference>
<dbReference type="InterPro" id="IPR000014">
    <property type="entry name" value="PAS"/>
</dbReference>
<dbReference type="EMBL" id="JBHRSB010000004">
    <property type="protein sequence ID" value="MFC3001135.1"/>
    <property type="molecule type" value="Genomic_DNA"/>
</dbReference>
<dbReference type="Pfam" id="PF00512">
    <property type="entry name" value="HisKA"/>
    <property type="match status" value="1"/>
</dbReference>
<dbReference type="CDD" id="cd00082">
    <property type="entry name" value="HisKA"/>
    <property type="match status" value="1"/>
</dbReference>
<evidence type="ECO:0000313" key="8">
    <source>
        <dbReference type="Proteomes" id="UP001595420"/>
    </source>
</evidence>
<dbReference type="InterPro" id="IPR050736">
    <property type="entry name" value="Sensor_HK_Regulatory"/>
</dbReference>
<keyword evidence="4" id="KW-0418">Kinase</keyword>
<dbReference type="InterPro" id="IPR003594">
    <property type="entry name" value="HATPase_dom"/>
</dbReference>
<dbReference type="Pfam" id="PF12860">
    <property type="entry name" value="PAS_7"/>
    <property type="match status" value="4"/>
</dbReference>
<dbReference type="EC" id="2.7.13.3" evidence="2"/>